<sequence length="112" mass="13235">MDLRSACAPLHLAWQRLNDPSDSNIWKQWSTGLCSASTAIDKVWMTDKKASERYSNFHKRCSFFEPFRSYDEWRKYEDELENLIRNNATMDMENCSMQQEIDQIGKCLANKN</sequence>
<proteinExistence type="predicted"/>
<accession>A0A183I712</accession>
<evidence type="ECO:0000313" key="3">
    <source>
        <dbReference type="WBParaSite" id="OFLC_0001553701-mRNA-1"/>
    </source>
</evidence>
<organism evidence="3">
    <name type="scientific">Onchocerca flexuosa</name>
    <dbReference type="NCBI Taxonomy" id="387005"/>
    <lineage>
        <taxon>Eukaryota</taxon>
        <taxon>Metazoa</taxon>
        <taxon>Ecdysozoa</taxon>
        <taxon>Nematoda</taxon>
        <taxon>Chromadorea</taxon>
        <taxon>Rhabditida</taxon>
        <taxon>Spirurina</taxon>
        <taxon>Spiruromorpha</taxon>
        <taxon>Filarioidea</taxon>
        <taxon>Onchocercidae</taxon>
        <taxon>Onchocerca</taxon>
    </lineage>
</organism>
<gene>
    <name evidence="1" type="ORF">OFLC_LOCUS15524</name>
</gene>
<dbReference type="Proteomes" id="UP000267606">
    <property type="component" value="Unassembled WGS sequence"/>
</dbReference>
<dbReference type="EMBL" id="UZAJ01042301">
    <property type="protein sequence ID" value="VDP22354.1"/>
    <property type="molecule type" value="Genomic_DNA"/>
</dbReference>
<dbReference type="STRING" id="387005.A0A183I712"/>
<keyword evidence="2" id="KW-1185">Reference proteome</keyword>
<evidence type="ECO:0000313" key="1">
    <source>
        <dbReference type="EMBL" id="VDP22354.1"/>
    </source>
</evidence>
<reference evidence="1 2" key="2">
    <citation type="submission" date="2018-11" db="EMBL/GenBank/DDBJ databases">
        <authorList>
            <consortium name="Pathogen Informatics"/>
        </authorList>
    </citation>
    <scope>NUCLEOTIDE SEQUENCE [LARGE SCALE GENOMIC DNA]</scope>
</reference>
<reference evidence="3" key="1">
    <citation type="submission" date="2016-06" db="UniProtKB">
        <authorList>
            <consortium name="WormBaseParasite"/>
        </authorList>
    </citation>
    <scope>IDENTIFICATION</scope>
</reference>
<evidence type="ECO:0000313" key="2">
    <source>
        <dbReference type="Proteomes" id="UP000267606"/>
    </source>
</evidence>
<dbReference type="AlphaFoldDB" id="A0A183I712"/>
<protein>
    <submittedName>
        <fullName evidence="1 3">Uncharacterized protein</fullName>
    </submittedName>
</protein>
<dbReference type="WBParaSite" id="OFLC_0001553701-mRNA-1">
    <property type="protein sequence ID" value="OFLC_0001553701-mRNA-1"/>
    <property type="gene ID" value="OFLC_0001553701"/>
</dbReference>
<name>A0A183I712_9BILA</name>